<organism evidence="1 2">
    <name type="scientific">Caenorhabditis tropicalis</name>
    <dbReference type="NCBI Taxonomy" id="1561998"/>
    <lineage>
        <taxon>Eukaryota</taxon>
        <taxon>Metazoa</taxon>
        <taxon>Ecdysozoa</taxon>
        <taxon>Nematoda</taxon>
        <taxon>Chromadorea</taxon>
        <taxon>Rhabditida</taxon>
        <taxon>Rhabditina</taxon>
        <taxon>Rhabditomorpha</taxon>
        <taxon>Rhabditoidea</taxon>
        <taxon>Rhabditidae</taxon>
        <taxon>Peloderinae</taxon>
        <taxon>Caenorhabditis</taxon>
    </lineage>
</organism>
<name>A0A1I7TVN0_9PELO</name>
<evidence type="ECO:0000313" key="1">
    <source>
        <dbReference type="Proteomes" id="UP000095282"/>
    </source>
</evidence>
<reference evidence="2" key="1">
    <citation type="submission" date="2016-11" db="UniProtKB">
        <authorList>
            <consortium name="WormBaseParasite"/>
        </authorList>
    </citation>
    <scope>IDENTIFICATION</scope>
</reference>
<keyword evidence="1" id="KW-1185">Reference proteome</keyword>
<protein>
    <submittedName>
        <fullName evidence="2">F-box domain-containing protein</fullName>
    </submittedName>
</protein>
<evidence type="ECO:0000313" key="2">
    <source>
        <dbReference type="WBParaSite" id="Csp11.Scaffold629.g12243.t3"/>
    </source>
</evidence>
<accession>A0A1I7TVN0</accession>
<dbReference type="WBParaSite" id="Csp11.Scaffold629.g12243.t3">
    <property type="protein sequence ID" value="Csp11.Scaffold629.g12243.t3"/>
    <property type="gene ID" value="Csp11.Scaffold629.g12243"/>
</dbReference>
<sequence length="235" mass="27584">MIVKNLDLPRRVKVSRVCKTLREIVNGLKPPRCNEIRMNVSLERCEMIAEGYPIEYERPEGENLEECLEKMMEEMFDDMLIFVSDLHLPILSARFNDKLSNRIFRSVAKKRFKKPLTIPSIFIKAFSGMHIYQLLCVAEIHYMEKLEDDVMRVEVSRNKYTGEEGNRWESCTKEISFKYFREGQEDIYVDESVRIVAIKVTRADTSNMITVLPTSENKSLELGNMNIYLELSFIF</sequence>
<dbReference type="Proteomes" id="UP000095282">
    <property type="component" value="Unplaced"/>
</dbReference>
<proteinExistence type="predicted"/>
<dbReference type="AlphaFoldDB" id="A0A1I7TVN0"/>